<name>A0A5C6C5P4_9BACT</name>
<dbReference type="RefSeq" id="WP_146406255.1">
    <property type="nucleotide sequence ID" value="NZ_SJPU01000001.1"/>
</dbReference>
<dbReference type="Gene3D" id="3.40.710.10">
    <property type="entry name" value="DD-peptidase/beta-lactamase superfamily"/>
    <property type="match status" value="1"/>
</dbReference>
<dbReference type="PANTHER" id="PTHR43283:SF3">
    <property type="entry name" value="BETA-LACTAMASE FAMILY PROTEIN (AFU_ORTHOLOGUE AFUA_5G07500)"/>
    <property type="match status" value="1"/>
</dbReference>
<reference evidence="2 3" key="1">
    <citation type="journal article" date="2020" name="Antonie Van Leeuwenhoek">
        <title>Rhodopirellula heiligendammensis sp. nov., Rhodopirellula pilleata sp. nov., and Rhodopirellula solitaria sp. nov. isolated from natural or artificial marine surfaces in Northern Germany and California, USA, and emended description of the genus Rhodopirellula.</title>
        <authorList>
            <person name="Kallscheuer N."/>
            <person name="Wiegand S."/>
            <person name="Jogler M."/>
            <person name="Boedeker C."/>
            <person name="Peeters S.H."/>
            <person name="Rast P."/>
            <person name="Heuer A."/>
            <person name="Jetten M.S.M."/>
            <person name="Rohde M."/>
            <person name="Jogler C."/>
        </authorList>
    </citation>
    <scope>NUCLEOTIDE SEQUENCE [LARGE SCALE GENOMIC DNA]</scope>
    <source>
        <strain evidence="2 3">Poly21</strain>
    </source>
</reference>
<keyword evidence="3" id="KW-1185">Reference proteome</keyword>
<dbReference type="SUPFAM" id="SSF56601">
    <property type="entry name" value="beta-lactamase/transpeptidase-like"/>
    <property type="match status" value="1"/>
</dbReference>
<dbReference type="OrthoDB" id="9770183at2"/>
<comment type="caution">
    <text evidence="2">The sequence shown here is derived from an EMBL/GenBank/DDBJ whole genome shotgun (WGS) entry which is preliminary data.</text>
</comment>
<dbReference type="PANTHER" id="PTHR43283">
    <property type="entry name" value="BETA-LACTAMASE-RELATED"/>
    <property type="match status" value="1"/>
</dbReference>
<evidence type="ECO:0000313" key="2">
    <source>
        <dbReference type="EMBL" id="TWU19445.1"/>
    </source>
</evidence>
<dbReference type="InterPro" id="IPR012338">
    <property type="entry name" value="Beta-lactam/transpept-like"/>
</dbReference>
<dbReference type="GO" id="GO:0016787">
    <property type="term" value="F:hydrolase activity"/>
    <property type="evidence" value="ECO:0007669"/>
    <property type="project" value="UniProtKB-KW"/>
</dbReference>
<dbReference type="AlphaFoldDB" id="A0A5C6C5P4"/>
<dbReference type="Proteomes" id="UP000319908">
    <property type="component" value="Unassembled WGS sequence"/>
</dbReference>
<dbReference type="Pfam" id="PF00144">
    <property type="entry name" value="Beta-lactamase"/>
    <property type="match status" value="1"/>
</dbReference>
<proteinExistence type="predicted"/>
<feature type="domain" description="Beta-lactamase-related" evidence="1">
    <location>
        <begin position="45"/>
        <end position="376"/>
    </location>
</feature>
<dbReference type="InterPro" id="IPR001466">
    <property type="entry name" value="Beta-lactam-related"/>
</dbReference>
<dbReference type="EC" id="3.1.1.-" evidence="2"/>
<dbReference type="EMBL" id="SJPU01000001">
    <property type="protein sequence ID" value="TWU19445.1"/>
    <property type="molecule type" value="Genomic_DNA"/>
</dbReference>
<protein>
    <submittedName>
        <fullName evidence="2">Esterase EstB</fullName>
        <ecNumber evidence="2">3.1.1.-</ecNumber>
    </submittedName>
</protein>
<accession>A0A5C6C5P4</accession>
<evidence type="ECO:0000259" key="1">
    <source>
        <dbReference type="Pfam" id="PF00144"/>
    </source>
</evidence>
<dbReference type="InterPro" id="IPR050789">
    <property type="entry name" value="Diverse_Enzym_Activities"/>
</dbReference>
<gene>
    <name evidence="2" type="primary">estB_2</name>
    <name evidence="2" type="ORF">Poly21_16180</name>
</gene>
<organism evidence="2 3">
    <name type="scientific">Allorhodopirellula heiligendammensis</name>
    <dbReference type="NCBI Taxonomy" id="2714739"/>
    <lineage>
        <taxon>Bacteria</taxon>
        <taxon>Pseudomonadati</taxon>
        <taxon>Planctomycetota</taxon>
        <taxon>Planctomycetia</taxon>
        <taxon>Pirellulales</taxon>
        <taxon>Pirellulaceae</taxon>
        <taxon>Allorhodopirellula</taxon>
    </lineage>
</organism>
<sequence length="416" mass="46855">MKLLVLPPIVLLLLISIASGEDLVISNWTEHGLSPESRASLESHLFESVDEGNVPGGSILILHAGEVIFRKGFGYAHLRHERPFSADAPFRIASLSKSIIATLTVILDERGDLDLDSPIDRYLPSASRLRLGSGAQPERLPTIAECLKHTAGFISDYDDGGRPWLVYTGRGKSLAEVVELEIEMPMARRPGESFAYSGIGYDIVGRVIEKVCDQPLDEVLQQELCQPLGMLDTTYFPDERTRQQMPSFYWQWRSDGHFRRQLDREQIPRDEYKSVGGGIVSTLDDLARFLLLHRNRGLVGNESFVDPITLERMYWRQKPGAFYGLGFTLGPQADDALPNWIFHSGSSGTMMWWDRQRDVIAIIATQHRRSAGEQKPGTPAQISLDTPSWQAMTKSQWIDPILEDIEIVERPNTRSR</sequence>
<keyword evidence="2" id="KW-0378">Hydrolase</keyword>
<evidence type="ECO:0000313" key="3">
    <source>
        <dbReference type="Proteomes" id="UP000319908"/>
    </source>
</evidence>